<dbReference type="PANTHER" id="PTHR48108:SF26">
    <property type="entry name" value="CBS DOMAIN-CONTAINING PROTEIN DDB_G0289609"/>
    <property type="match status" value="1"/>
</dbReference>
<keyword evidence="1" id="KW-0677">Repeat</keyword>
<dbReference type="AlphaFoldDB" id="X0Z486"/>
<dbReference type="InterPro" id="IPR000644">
    <property type="entry name" value="CBS_dom"/>
</dbReference>
<feature type="domain" description="CBS" evidence="2">
    <location>
        <begin position="129"/>
        <end position="187"/>
    </location>
</feature>
<dbReference type="EMBL" id="BART01007242">
    <property type="protein sequence ID" value="GAG55238.1"/>
    <property type="molecule type" value="Genomic_DNA"/>
</dbReference>
<feature type="domain" description="CBS" evidence="2">
    <location>
        <begin position="228"/>
        <end position="279"/>
    </location>
</feature>
<dbReference type="SUPFAM" id="SSF54631">
    <property type="entry name" value="CBS-domain pair"/>
    <property type="match status" value="2"/>
</dbReference>
<evidence type="ECO:0000313" key="3">
    <source>
        <dbReference type="EMBL" id="GAG55238.1"/>
    </source>
</evidence>
<dbReference type="InterPro" id="IPR051462">
    <property type="entry name" value="CBS_domain-containing"/>
</dbReference>
<evidence type="ECO:0000256" key="1">
    <source>
        <dbReference type="ARBA" id="ARBA00022737"/>
    </source>
</evidence>
<organism evidence="3">
    <name type="scientific">marine sediment metagenome</name>
    <dbReference type="NCBI Taxonomy" id="412755"/>
    <lineage>
        <taxon>unclassified sequences</taxon>
        <taxon>metagenomes</taxon>
        <taxon>ecological metagenomes</taxon>
    </lineage>
</organism>
<dbReference type="SMART" id="SM00116">
    <property type="entry name" value="CBS"/>
    <property type="match status" value="4"/>
</dbReference>
<evidence type="ECO:0000259" key="2">
    <source>
        <dbReference type="PROSITE" id="PS51371"/>
    </source>
</evidence>
<dbReference type="Gene3D" id="3.10.580.10">
    <property type="entry name" value="CBS-domain"/>
    <property type="match status" value="2"/>
</dbReference>
<gene>
    <name evidence="3" type="ORF">S01H4_16507</name>
</gene>
<accession>X0Z486</accession>
<dbReference type="PROSITE" id="PS51371">
    <property type="entry name" value="CBS"/>
    <property type="match status" value="4"/>
</dbReference>
<dbReference type="Pfam" id="PF00571">
    <property type="entry name" value="CBS"/>
    <property type="match status" value="4"/>
</dbReference>
<proteinExistence type="predicted"/>
<comment type="caution">
    <text evidence="3">The sequence shown here is derived from an EMBL/GenBank/DDBJ whole genome shotgun (WGS) entry which is preliminary data.</text>
</comment>
<reference evidence="3" key="1">
    <citation type="journal article" date="2014" name="Front. Microbiol.">
        <title>High frequency of phylogenetically diverse reductive dehalogenase-homologous genes in deep subseafloor sedimentary metagenomes.</title>
        <authorList>
            <person name="Kawai M."/>
            <person name="Futagami T."/>
            <person name="Toyoda A."/>
            <person name="Takaki Y."/>
            <person name="Nishi S."/>
            <person name="Hori S."/>
            <person name="Arai W."/>
            <person name="Tsubouchi T."/>
            <person name="Morono Y."/>
            <person name="Uchiyama I."/>
            <person name="Ito T."/>
            <person name="Fujiyama A."/>
            <person name="Inagaki F."/>
            <person name="Takami H."/>
        </authorList>
    </citation>
    <scope>NUCLEOTIDE SEQUENCE</scope>
    <source>
        <strain evidence="3">Expedition CK06-06</strain>
    </source>
</reference>
<dbReference type="PANTHER" id="PTHR48108">
    <property type="entry name" value="CBS DOMAIN-CONTAINING PROTEIN CBSX2, CHLOROPLASTIC"/>
    <property type="match status" value="1"/>
</dbReference>
<protein>
    <recommendedName>
        <fullName evidence="2">CBS domain-containing protein</fullName>
    </recommendedName>
</protein>
<feature type="domain" description="CBS" evidence="2">
    <location>
        <begin position="7"/>
        <end position="65"/>
    </location>
</feature>
<dbReference type="InterPro" id="IPR046342">
    <property type="entry name" value="CBS_dom_sf"/>
</dbReference>
<sequence length="279" mass="31284">MKVEEAMSEDLIVGYVPGNVKDALKTLAKHNVSGMPILKKDTKTVVGVLTRTDIFRNPEEDQVALLMSEEFHSVEREQNIKDAAKLLYEHRIHGLPVVNNRKNLIGIISPTDILKNVHKDITDKIETYFTNLVVPVYQDTPINIVMEIISITHEHALPILNDESQLIGIVTDGDLFKLSHIRESVAQTNLGMGGDEDAWTWEGIRDTVRLHYSTSKVTLPSVPVKEIMITDVIKAFTNTPVNEIADKMLKNHISHIPVVDSNSRLIGMVTDIDLMACMF</sequence>
<feature type="domain" description="CBS" evidence="2">
    <location>
        <begin position="67"/>
        <end position="124"/>
    </location>
</feature>
<name>X0Z486_9ZZZZ</name>